<dbReference type="Gene3D" id="1.25.40.1040">
    <property type="match status" value="1"/>
</dbReference>
<comment type="similarity">
    <text evidence="1">Belongs to the MDM20/NAA25 family.</text>
</comment>
<dbReference type="EMBL" id="JADCUA010000002">
    <property type="protein sequence ID" value="KAH9843058.1"/>
    <property type="molecule type" value="Genomic_DNA"/>
</dbReference>
<dbReference type="InterPro" id="IPR011990">
    <property type="entry name" value="TPR-like_helical_dom_sf"/>
</dbReference>
<dbReference type="RefSeq" id="XP_047784105.1">
    <property type="nucleotide sequence ID" value="XM_047922501.1"/>
</dbReference>
<sequence>MSAAFDRQIRPIYEALDTGSNKSAILACNKLLKKHPKNDLVKALKALALVRSQKVEESLVVCDEVLATKPTDESTLAAMMHVLRGLGRHTDMVTMYEDAYKQQPTNEELGSQAFMANVRIGNWKAAQQIATKLHKQFRDDHYLYWSVMSAVLQASDPTTPPGIRPVLFKLAHRLVVSATTPSFYNADRFYLHLMILRELELYDEAYELLNNDIGKAICASSLTVDELRRDIWRLKGLTGEEGARAKARITEAKDRNWLEFLAVLDATFAGSQDDVRSQIEESRTLFDQIAKDDGKSDRSGRLALLELEKRAVAHGMSTSTAHITELLQHYFTTFGDKLVCFEDLRPYVHIEGDALAEWTNFLKAQSSSFTSIDVLNHFINAQKLLRYNLSAAKVTAESETARAVLYLQSYHDALTLGKDLPDSELQPADDLALLCGQAFVGAWRAGRDATHLYNAVSVLEYASSRSKQSYKIRLLLIRIYRLLGAPSLALEHYRGINVKQIQNDTLSHLIMTRATLFSLSSVGDLTYSSEALESSQIYISNSQETAEYTVRAFAGEKYSQLPEFILFEERLDNSLQRDLTKVEHVRMRITHEPLISDLVDMELIELKFIFDRFHHDNRDFDVIPNYQPRSGLSFHEQTLLFDKQPGLGWLATYLRIYIKIFQSASDLDDTVEDKLLIGDRPKPSVDPDTKLPLKERLAMRKQEEIDELTPEELLFLEYATALSDWLSPFHDYIRPPPAAVLAEAAKQTELKTGFPLKGYEPPKNGTVTNGHAKKAEEPPTLVDAPELVNKFFDDMSARFKEALDAGSLPPELLQIVTLTQEGLLVLALGSQRFKPAAVIKQYRLGAMVQIFKDIRAKAIAVLEEMSAALVKLAEEGATIDSRKAFVEACKPVWGPAGLLDHDFVSTISKKVTESRKQVLDGVGKGVVRVCKSHA</sequence>
<dbReference type="Proteomes" id="UP000814176">
    <property type="component" value="Unassembled WGS sequence"/>
</dbReference>
<keyword evidence="4" id="KW-1185">Reference proteome</keyword>
<evidence type="ECO:0000256" key="1">
    <source>
        <dbReference type="ARBA" id="ARBA00006298"/>
    </source>
</evidence>
<dbReference type="PANTHER" id="PTHR22767">
    <property type="entry name" value="N-TERMINAL ACETYLTRANSFERASE-RELATED"/>
    <property type="match status" value="1"/>
</dbReference>
<proteinExistence type="inferred from homology"/>
<evidence type="ECO:0000256" key="2">
    <source>
        <dbReference type="SAM" id="MobiDB-lite"/>
    </source>
</evidence>
<name>A0ABQ8KWK2_9APHY</name>
<dbReference type="InterPro" id="IPR019183">
    <property type="entry name" value="NAA25_NatB_aux_su"/>
</dbReference>
<organism evidence="3 4">
    <name type="scientific">Rhodofomes roseus</name>
    <dbReference type="NCBI Taxonomy" id="34475"/>
    <lineage>
        <taxon>Eukaryota</taxon>
        <taxon>Fungi</taxon>
        <taxon>Dikarya</taxon>
        <taxon>Basidiomycota</taxon>
        <taxon>Agaricomycotina</taxon>
        <taxon>Agaricomycetes</taxon>
        <taxon>Polyporales</taxon>
        <taxon>Rhodofomes</taxon>
    </lineage>
</organism>
<dbReference type="GeneID" id="72003233"/>
<gene>
    <name evidence="3" type="ORF">C8Q71DRAFT_735704</name>
</gene>
<feature type="region of interest" description="Disordered" evidence="2">
    <location>
        <begin position="753"/>
        <end position="775"/>
    </location>
</feature>
<dbReference type="Pfam" id="PF09797">
    <property type="entry name" value="NatB_MDM20"/>
    <property type="match status" value="1"/>
</dbReference>
<dbReference type="PANTHER" id="PTHR22767:SF3">
    <property type="entry name" value="N-ALPHA-ACETYLTRANSFERASE 25, NATB AUXILIARY SUBUNIT"/>
    <property type="match status" value="1"/>
</dbReference>
<evidence type="ECO:0000313" key="4">
    <source>
        <dbReference type="Proteomes" id="UP000814176"/>
    </source>
</evidence>
<dbReference type="SUPFAM" id="SSF48452">
    <property type="entry name" value="TPR-like"/>
    <property type="match status" value="1"/>
</dbReference>
<evidence type="ECO:0000313" key="3">
    <source>
        <dbReference type="EMBL" id="KAH9843058.1"/>
    </source>
</evidence>
<accession>A0ABQ8KWK2</accession>
<reference evidence="3 4" key="1">
    <citation type="journal article" date="2021" name="Environ. Microbiol.">
        <title>Gene family expansions and transcriptome signatures uncover fungal adaptations to wood decay.</title>
        <authorList>
            <person name="Hage H."/>
            <person name="Miyauchi S."/>
            <person name="Viragh M."/>
            <person name="Drula E."/>
            <person name="Min B."/>
            <person name="Chaduli D."/>
            <person name="Navarro D."/>
            <person name="Favel A."/>
            <person name="Norest M."/>
            <person name="Lesage-Meessen L."/>
            <person name="Balint B."/>
            <person name="Merenyi Z."/>
            <person name="de Eugenio L."/>
            <person name="Morin E."/>
            <person name="Martinez A.T."/>
            <person name="Baldrian P."/>
            <person name="Stursova M."/>
            <person name="Martinez M.J."/>
            <person name="Novotny C."/>
            <person name="Magnuson J.K."/>
            <person name="Spatafora J.W."/>
            <person name="Maurice S."/>
            <person name="Pangilinan J."/>
            <person name="Andreopoulos W."/>
            <person name="LaButti K."/>
            <person name="Hundley H."/>
            <person name="Na H."/>
            <person name="Kuo A."/>
            <person name="Barry K."/>
            <person name="Lipzen A."/>
            <person name="Henrissat B."/>
            <person name="Riley R."/>
            <person name="Ahrendt S."/>
            <person name="Nagy L.G."/>
            <person name="Grigoriev I.V."/>
            <person name="Martin F."/>
            <person name="Rosso M.N."/>
        </authorList>
    </citation>
    <scope>NUCLEOTIDE SEQUENCE [LARGE SCALE GENOMIC DNA]</scope>
    <source>
        <strain evidence="3 4">CIRM-BRFM 1785</strain>
    </source>
</reference>
<protein>
    <submittedName>
        <fullName evidence="3">Actin cytoskeleton organization protein</fullName>
    </submittedName>
</protein>
<comment type="caution">
    <text evidence="3">The sequence shown here is derived from an EMBL/GenBank/DDBJ whole genome shotgun (WGS) entry which is preliminary data.</text>
</comment>